<evidence type="ECO:0000256" key="1">
    <source>
        <dbReference type="SAM" id="MobiDB-lite"/>
    </source>
</evidence>
<comment type="caution">
    <text evidence="2">The sequence shown here is derived from an EMBL/GenBank/DDBJ whole genome shotgun (WGS) entry which is preliminary data.</text>
</comment>
<gene>
    <name evidence="2" type="ORF">ElyMa_001676600</name>
</gene>
<name>A0AAV4JQD7_9GAST</name>
<feature type="region of interest" description="Disordered" evidence="1">
    <location>
        <begin position="49"/>
        <end position="85"/>
    </location>
</feature>
<evidence type="ECO:0000313" key="3">
    <source>
        <dbReference type="Proteomes" id="UP000762676"/>
    </source>
</evidence>
<protein>
    <submittedName>
        <fullName evidence="2">Uncharacterized protein</fullName>
    </submittedName>
</protein>
<evidence type="ECO:0000313" key="2">
    <source>
        <dbReference type="EMBL" id="GFS24989.1"/>
    </source>
</evidence>
<reference evidence="2 3" key="1">
    <citation type="journal article" date="2021" name="Elife">
        <title>Chloroplast acquisition without the gene transfer in kleptoplastic sea slugs, Plakobranchus ocellatus.</title>
        <authorList>
            <person name="Maeda T."/>
            <person name="Takahashi S."/>
            <person name="Yoshida T."/>
            <person name="Shimamura S."/>
            <person name="Takaki Y."/>
            <person name="Nagai Y."/>
            <person name="Toyoda A."/>
            <person name="Suzuki Y."/>
            <person name="Arimoto A."/>
            <person name="Ishii H."/>
            <person name="Satoh N."/>
            <person name="Nishiyama T."/>
            <person name="Hasebe M."/>
            <person name="Maruyama T."/>
            <person name="Minagawa J."/>
            <person name="Obokata J."/>
            <person name="Shigenobu S."/>
        </authorList>
    </citation>
    <scope>NUCLEOTIDE SEQUENCE [LARGE SCALE GENOMIC DNA]</scope>
</reference>
<sequence>MISHSCTRPRHIPHCTRPRHILQLYKTETHVTAVQDHIPQLYKTDTYPTAVKDRDISHSRTRPRHNPSDSCTRPRHIPHLYKTETYPTAVKDQDISHSYSRPALSLLLINRPAAG</sequence>
<keyword evidence="3" id="KW-1185">Reference proteome</keyword>
<dbReference type="EMBL" id="BMAT01003415">
    <property type="protein sequence ID" value="GFS24989.1"/>
    <property type="molecule type" value="Genomic_DNA"/>
</dbReference>
<accession>A0AAV4JQD7</accession>
<dbReference type="AlphaFoldDB" id="A0AAV4JQD7"/>
<organism evidence="2 3">
    <name type="scientific">Elysia marginata</name>
    <dbReference type="NCBI Taxonomy" id="1093978"/>
    <lineage>
        <taxon>Eukaryota</taxon>
        <taxon>Metazoa</taxon>
        <taxon>Spiralia</taxon>
        <taxon>Lophotrochozoa</taxon>
        <taxon>Mollusca</taxon>
        <taxon>Gastropoda</taxon>
        <taxon>Heterobranchia</taxon>
        <taxon>Euthyneura</taxon>
        <taxon>Panpulmonata</taxon>
        <taxon>Sacoglossa</taxon>
        <taxon>Placobranchoidea</taxon>
        <taxon>Plakobranchidae</taxon>
        <taxon>Elysia</taxon>
    </lineage>
</organism>
<dbReference type="Proteomes" id="UP000762676">
    <property type="component" value="Unassembled WGS sequence"/>
</dbReference>
<proteinExistence type="predicted"/>